<feature type="domain" description="Protein kinase" evidence="7">
    <location>
        <begin position="25"/>
        <end position="238"/>
    </location>
</feature>
<keyword evidence="3 6" id="KW-0547">Nucleotide-binding</keyword>
<name>A0A2U1Q725_ARTAN</name>
<gene>
    <name evidence="8" type="ORF">CTI12_AA067650</name>
</gene>
<dbReference type="InterPro" id="IPR001245">
    <property type="entry name" value="Ser-Thr/Tyr_kinase_cat_dom"/>
</dbReference>
<dbReference type="PROSITE" id="PS50011">
    <property type="entry name" value="PROTEIN_KINASE_DOM"/>
    <property type="match status" value="1"/>
</dbReference>
<evidence type="ECO:0000313" key="8">
    <source>
        <dbReference type="EMBL" id="PWA93804.1"/>
    </source>
</evidence>
<dbReference type="GO" id="GO:0004714">
    <property type="term" value="F:transmembrane receptor protein tyrosine kinase activity"/>
    <property type="evidence" value="ECO:0007669"/>
    <property type="project" value="InterPro"/>
</dbReference>
<evidence type="ECO:0000256" key="1">
    <source>
        <dbReference type="ARBA" id="ARBA00022527"/>
    </source>
</evidence>
<dbReference type="PANTHER" id="PTHR27003">
    <property type="entry name" value="OS07G0166700 PROTEIN"/>
    <property type="match status" value="1"/>
</dbReference>
<dbReference type="SUPFAM" id="SSF56112">
    <property type="entry name" value="Protein kinase-like (PK-like)"/>
    <property type="match status" value="1"/>
</dbReference>
<dbReference type="InterPro" id="IPR045272">
    <property type="entry name" value="ANXUR1/2-like"/>
</dbReference>
<dbReference type="AlphaFoldDB" id="A0A2U1Q725"/>
<keyword evidence="5 6" id="KW-0067">ATP-binding</keyword>
<evidence type="ECO:0000256" key="2">
    <source>
        <dbReference type="ARBA" id="ARBA00022679"/>
    </source>
</evidence>
<reference evidence="8 9" key="1">
    <citation type="journal article" date="2018" name="Mol. Plant">
        <title>The genome of Artemisia annua provides insight into the evolution of Asteraceae family and artemisinin biosynthesis.</title>
        <authorList>
            <person name="Shen Q."/>
            <person name="Zhang L."/>
            <person name="Liao Z."/>
            <person name="Wang S."/>
            <person name="Yan T."/>
            <person name="Shi P."/>
            <person name="Liu M."/>
            <person name="Fu X."/>
            <person name="Pan Q."/>
            <person name="Wang Y."/>
            <person name="Lv Z."/>
            <person name="Lu X."/>
            <person name="Zhang F."/>
            <person name="Jiang W."/>
            <person name="Ma Y."/>
            <person name="Chen M."/>
            <person name="Hao X."/>
            <person name="Li L."/>
            <person name="Tang Y."/>
            <person name="Lv G."/>
            <person name="Zhou Y."/>
            <person name="Sun X."/>
            <person name="Brodelius P.E."/>
            <person name="Rose J.K.C."/>
            <person name="Tang K."/>
        </authorList>
    </citation>
    <scope>NUCLEOTIDE SEQUENCE [LARGE SCALE GENOMIC DNA]</scope>
    <source>
        <strain evidence="9">cv. Huhao1</strain>
        <tissue evidence="8">Leaf</tissue>
    </source>
</reference>
<keyword evidence="2" id="KW-0808">Transferase</keyword>
<keyword evidence="1" id="KW-0723">Serine/threonine-protein kinase</keyword>
<dbReference type="InterPro" id="IPR017441">
    <property type="entry name" value="Protein_kinase_ATP_BS"/>
</dbReference>
<evidence type="ECO:0000256" key="3">
    <source>
        <dbReference type="ARBA" id="ARBA00022741"/>
    </source>
</evidence>
<dbReference type="GO" id="GO:0009506">
    <property type="term" value="C:plasmodesma"/>
    <property type="evidence" value="ECO:0007669"/>
    <property type="project" value="TreeGrafter"/>
</dbReference>
<evidence type="ECO:0000313" key="9">
    <source>
        <dbReference type="Proteomes" id="UP000245207"/>
    </source>
</evidence>
<organism evidence="8 9">
    <name type="scientific">Artemisia annua</name>
    <name type="common">Sweet wormwood</name>
    <dbReference type="NCBI Taxonomy" id="35608"/>
    <lineage>
        <taxon>Eukaryota</taxon>
        <taxon>Viridiplantae</taxon>
        <taxon>Streptophyta</taxon>
        <taxon>Embryophyta</taxon>
        <taxon>Tracheophyta</taxon>
        <taxon>Spermatophyta</taxon>
        <taxon>Magnoliopsida</taxon>
        <taxon>eudicotyledons</taxon>
        <taxon>Gunneridae</taxon>
        <taxon>Pentapetalae</taxon>
        <taxon>asterids</taxon>
        <taxon>campanulids</taxon>
        <taxon>Asterales</taxon>
        <taxon>Asteraceae</taxon>
        <taxon>Asteroideae</taxon>
        <taxon>Anthemideae</taxon>
        <taxon>Artemisiinae</taxon>
        <taxon>Artemisia</taxon>
    </lineage>
</organism>
<protein>
    <submittedName>
        <fullName evidence="8">Protein kinase-like domain-containing protein</fullName>
    </submittedName>
</protein>
<dbReference type="GO" id="GO:0005524">
    <property type="term" value="F:ATP binding"/>
    <property type="evidence" value="ECO:0007669"/>
    <property type="project" value="UniProtKB-UniRule"/>
</dbReference>
<evidence type="ECO:0000256" key="5">
    <source>
        <dbReference type="ARBA" id="ARBA00022840"/>
    </source>
</evidence>
<dbReference type="Proteomes" id="UP000245207">
    <property type="component" value="Unassembled WGS sequence"/>
</dbReference>
<keyword evidence="9" id="KW-1185">Reference proteome</keyword>
<dbReference type="Pfam" id="PF07714">
    <property type="entry name" value="PK_Tyr_Ser-Thr"/>
    <property type="match status" value="1"/>
</dbReference>
<dbReference type="InterPro" id="IPR011009">
    <property type="entry name" value="Kinase-like_dom_sf"/>
</dbReference>
<dbReference type="InterPro" id="IPR000719">
    <property type="entry name" value="Prot_kinase_dom"/>
</dbReference>
<feature type="binding site" evidence="6">
    <location>
        <position position="58"/>
    </location>
    <ligand>
        <name>ATP</name>
        <dbReference type="ChEBI" id="CHEBI:30616"/>
    </ligand>
</feature>
<evidence type="ECO:0000256" key="6">
    <source>
        <dbReference type="PROSITE-ProRule" id="PRU10141"/>
    </source>
</evidence>
<dbReference type="Gene3D" id="3.30.200.20">
    <property type="entry name" value="Phosphorylase Kinase, domain 1"/>
    <property type="match status" value="1"/>
</dbReference>
<sequence length="238" mass="27483">MASFMKEYEHLKIQLKEIKLATNNFDEKNVIGNGGFGKVYEGELCHSNSEKKSLVALKRLDRKYGQGDPQFWKEIMMLSRYRHENLISLLRYCIEEGEMILIYEHASRGSLDGYLKDASLTWTERINICLDAAKGLSFLHDPNERQQRERHDIISKLPLPKEYEEIVLSATSPLMYTSIEELKGLISKGVVINQEKTWLSITEKGEHIERIYIEACLNLATIKDDRLSHPSAHIVNSR</sequence>
<accession>A0A2U1Q725</accession>
<dbReference type="GO" id="GO:0004674">
    <property type="term" value="F:protein serine/threonine kinase activity"/>
    <property type="evidence" value="ECO:0007669"/>
    <property type="project" value="UniProtKB-KW"/>
</dbReference>
<dbReference type="PROSITE" id="PS00107">
    <property type="entry name" value="PROTEIN_KINASE_ATP"/>
    <property type="match status" value="1"/>
</dbReference>
<evidence type="ECO:0000259" key="7">
    <source>
        <dbReference type="PROSITE" id="PS50011"/>
    </source>
</evidence>
<dbReference type="EMBL" id="PKPP01000355">
    <property type="protein sequence ID" value="PWA93804.1"/>
    <property type="molecule type" value="Genomic_DNA"/>
</dbReference>
<dbReference type="PANTHER" id="PTHR27003:SF338">
    <property type="entry name" value="TYROSINE-PROTEIN KINASE, NON-RECEPTOR JAK_TYK2-RELATED"/>
    <property type="match status" value="1"/>
</dbReference>
<comment type="caution">
    <text evidence="8">The sequence shown here is derived from an EMBL/GenBank/DDBJ whole genome shotgun (WGS) entry which is preliminary data.</text>
</comment>
<proteinExistence type="predicted"/>
<dbReference type="OrthoDB" id="8891264at2759"/>
<dbReference type="STRING" id="35608.A0A2U1Q725"/>
<dbReference type="GO" id="GO:0005886">
    <property type="term" value="C:plasma membrane"/>
    <property type="evidence" value="ECO:0007669"/>
    <property type="project" value="TreeGrafter"/>
</dbReference>
<dbReference type="FunFam" id="3.30.200.20:FF:000039">
    <property type="entry name" value="receptor-like protein kinase FERONIA"/>
    <property type="match status" value="1"/>
</dbReference>
<keyword evidence="4 8" id="KW-0418">Kinase</keyword>
<dbReference type="Gene3D" id="1.10.510.10">
    <property type="entry name" value="Transferase(Phosphotransferase) domain 1"/>
    <property type="match status" value="1"/>
</dbReference>
<evidence type="ECO:0000256" key="4">
    <source>
        <dbReference type="ARBA" id="ARBA00022777"/>
    </source>
</evidence>